<protein>
    <submittedName>
        <fullName evidence="2">NAD(P)H-binding protein</fullName>
    </submittedName>
</protein>
<dbReference type="GO" id="GO:0044877">
    <property type="term" value="F:protein-containing complex binding"/>
    <property type="evidence" value="ECO:0007669"/>
    <property type="project" value="TreeGrafter"/>
</dbReference>
<dbReference type="RefSeq" id="WP_136498112.1">
    <property type="nucleotide sequence ID" value="NZ_CP046053.1"/>
</dbReference>
<organism evidence="2 3">
    <name type="scientific">Methylocystis heyeri</name>
    <dbReference type="NCBI Taxonomy" id="391905"/>
    <lineage>
        <taxon>Bacteria</taxon>
        <taxon>Pseudomonadati</taxon>
        <taxon>Pseudomonadota</taxon>
        <taxon>Alphaproteobacteria</taxon>
        <taxon>Hyphomicrobiales</taxon>
        <taxon>Methylocystaceae</taxon>
        <taxon>Methylocystis</taxon>
    </lineage>
</organism>
<dbReference type="SUPFAM" id="SSF51735">
    <property type="entry name" value="NAD(P)-binding Rossmann-fold domains"/>
    <property type="match status" value="1"/>
</dbReference>
<dbReference type="EMBL" id="CP046053">
    <property type="protein sequence ID" value="QGM48226.1"/>
    <property type="molecule type" value="Genomic_DNA"/>
</dbReference>
<evidence type="ECO:0000259" key="1">
    <source>
        <dbReference type="Pfam" id="PF01370"/>
    </source>
</evidence>
<dbReference type="Proteomes" id="UP000309061">
    <property type="component" value="Plasmid unnamed1"/>
</dbReference>
<dbReference type="InterPro" id="IPR051207">
    <property type="entry name" value="ComplexI_NDUFA9_subunit"/>
</dbReference>
<dbReference type="PANTHER" id="PTHR12126">
    <property type="entry name" value="NADH-UBIQUINONE OXIDOREDUCTASE 39 KDA SUBUNIT-RELATED"/>
    <property type="match status" value="1"/>
</dbReference>
<evidence type="ECO:0000313" key="3">
    <source>
        <dbReference type="Proteomes" id="UP000309061"/>
    </source>
</evidence>
<dbReference type="InterPro" id="IPR036291">
    <property type="entry name" value="NAD(P)-bd_dom_sf"/>
</dbReference>
<dbReference type="FunFam" id="3.40.50.720:FF:000702">
    <property type="entry name" value="NADH dehydrogenase (Ubiquinone)"/>
    <property type="match status" value="1"/>
</dbReference>
<accession>A0A6B8KIK6</accession>
<gene>
    <name evidence="2" type="ORF">H2LOC_020765</name>
</gene>
<dbReference type="AlphaFoldDB" id="A0A6B8KIK6"/>
<dbReference type="InterPro" id="IPR001509">
    <property type="entry name" value="Epimerase_deHydtase"/>
</dbReference>
<evidence type="ECO:0000313" key="2">
    <source>
        <dbReference type="EMBL" id="QGM48226.1"/>
    </source>
</evidence>
<feature type="domain" description="NAD-dependent epimerase/dehydratase" evidence="1">
    <location>
        <begin position="11"/>
        <end position="219"/>
    </location>
</feature>
<keyword evidence="3" id="KW-1185">Reference proteome</keyword>
<sequence>MNDNQTRKGLVTVFGGSGFIGRHVVRALARNGWCVRVACRRPDRAFDLRSLGEPGQIDVVQANLRSPQSIAAALEGADAAINLVGILIESNDQTFADIQSQGARTVAEAVKEAGITRFVHISAIGARINSPSAYARSKAEGEAAVHELAPHAVIFRPSIVFGPEDDFFNRFAAMARLMPILPLVGASTRFQPVFVDDIAQAAALALDGKATPGAIYELGGPEVKTFRELVQYVCDVTRRHRYLVPLSFEMGKLMASTTQIAGKLSLGLFPKLLSMTTDQVELLRRDNVVSDEAKASGATLEGLGIMPQLIAAVVPAYLYHRRKVGQ</sequence>
<geneLocation type="plasmid" evidence="2">
    <name>unnamed1</name>
</geneLocation>
<keyword evidence="2" id="KW-0614">Plasmid</keyword>
<dbReference type="Gene3D" id="3.40.50.720">
    <property type="entry name" value="NAD(P)-binding Rossmann-like Domain"/>
    <property type="match status" value="1"/>
</dbReference>
<dbReference type="KEGG" id="mhey:H2LOC_020765"/>
<dbReference type="PANTHER" id="PTHR12126:SF11">
    <property type="entry name" value="NADH DEHYDROGENASE [UBIQUINONE] 1 ALPHA SUBCOMPLEX SUBUNIT 9, MITOCHONDRIAL"/>
    <property type="match status" value="1"/>
</dbReference>
<reference evidence="2 3" key="1">
    <citation type="submission" date="2019-11" db="EMBL/GenBank/DDBJ databases">
        <title>The genome sequence of Methylocystis heyeri.</title>
        <authorList>
            <person name="Oshkin I.Y."/>
            <person name="Miroshnikov K."/>
            <person name="Dedysh S.N."/>
        </authorList>
    </citation>
    <scope>NUCLEOTIDE SEQUENCE [LARGE SCALE GENOMIC DNA]</scope>
    <source>
        <strain evidence="2 3">H2</strain>
        <plasmid evidence="2 3">unnamed1</plasmid>
    </source>
</reference>
<dbReference type="OrthoDB" id="9776313at2"/>
<dbReference type="Pfam" id="PF01370">
    <property type="entry name" value="Epimerase"/>
    <property type="match status" value="1"/>
</dbReference>
<proteinExistence type="predicted"/>
<name>A0A6B8KIK6_9HYPH</name>
<dbReference type="CDD" id="cd05271">
    <property type="entry name" value="NDUFA9_like_SDR_a"/>
    <property type="match status" value="1"/>
</dbReference>